<dbReference type="Proteomes" id="UP001055429">
    <property type="component" value="Chromosome"/>
</dbReference>
<keyword evidence="2" id="KW-1185">Reference proteome</keyword>
<evidence type="ECO:0000313" key="2">
    <source>
        <dbReference type="Proteomes" id="UP001055429"/>
    </source>
</evidence>
<reference evidence="1" key="1">
    <citation type="submission" date="2022-05" db="EMBL/GenBank/DDBJ databases">
        <title>Brevundimonas albigilva TT17 genome sequence.</title>
        <authorList>
            <person name="Lee K."/>
            <person name="Son H."/>
        </authorList>
    </citation>
    <scope>NUCLEOTIDE SEQUENCE</scope>
    <source>
        <strain evidence="1">TT17</strain>
    </source>
</reference>
<dbReference type="SUPFAM" id="SSF53335">
    <property type="entry name" value="S-adenosyl-L-methionine-dependent methyltransferases"/>
    <property type="match status" value="1"/>
</dbReference>
<dbReference type="Gene3D" id="3.40.50.150">
    <property type="entry name" value="Vaccinia Virus protein VP39"/>
    <property type="match status" value="1"/>
</dbReference>
<accession>A0ABY4SP55</accession>
<dbReference type="InterPro" id="IPR029063">
    <property type="entry name" value="SAM-dependent_MTases_sf"/>
</dbReference>
<dbReference type="RefSeq" id="WP_249750630.1">
    <property type="nucleotide sequence ID" value="NZ_CP097298.1"/>
</dbReference>
<protein>
    <submittedName>
        <fullName evidence="1">DUF1698 domain-containing protein</fullName>
    </submittedName>
</protein>
<dbReference type="InterPro" id="IPR027555">
    <property type="entry name" value="Mo5U34_MeTrfas-like"/>
</dbReference>
<dbReference type="EMBL" id="CP097649">
    <property type="protein sequence ID" value="URI16692.1"/>
    <property type="molecule type" value="Genomic_DNA"/>
</dbReference>
<proteinExistence type="predicted"/>
<gene>
    <name evidence="1" type="ORF">M8231_06915</name>
</gene>
<name>A0ABY4SP55_9CAUL</name>
<dbReference type="Pfam" id="PF08003">
    <property type="entry name" value="Methyltransf_9"/>
    <property type="match status" value="1"/>
</dbReference>
<organism evidence="1 2">
    <name type="scientific">Brevundimonas albigilva</name>
    <dbReference type="NCBI Taxonomy" id="1312364"/>
    <lineage>
        <taxon>Bacteria</taxon>
        <taxon>Pseudomonadati</taxon>
        <taxon>Pseudomonadota</taxon>
        <taxon>Alphaproteobacteria</taxon>
        <taxon>Caulobacterales</taxon>
        <taxon>Caulobacteraceae</taxon>
        <taxon>Brevundimonas</taxon>
    </lineage>
</organism>
<dbReference type="CDD" id="cd02440">
    <property type="entry name" value="AdoMet_MTases"/>
    <property type="match status" value="1"/>
</dbReference>
<evidence type="ECO:0000313" key="1">
    <source>
        <dbReference type="EMBL" id="URI16692.1"/>
    </source>
</evidence>
<sequence>MSNVIPEHIQWFHGIDLGEGVITPGFKANDLLRAEADVVFSYPVAGKTVLDIGAWDGFFSFEAEKRGASRVLATDWFCWGGPGWGTQAGFNHARAALGSKVEDKEIDVPNISPETVGMFDIVLLSGVIYHVTDPLMILKRAAEVTRECLIIETAVALLDVKDPAMQFLHSMPHNQDPTNFWSPNPAAVIAMLKWCGFRNVMVSEHPHNKFDDPVNPRCYFHAVK</sequence>